<dbReference type="AlphaFoldDB" id="A0A9J5X370"/>
<feature type="signal peptide" evidence="2">
    <location>
        <begin position="1"/>
        <end position="24"/>
    </location>
</feature>
<keyword evidence="2" id="KW-0732">Signal</keyword>
<dbReference type="Proteomes" id="UP000824120">
    <property type="component" value="Chromosome 10"/>
</dbReference>
<dbReference type="EMBL" id="JACXVP010000010">
    <property type="protein sequence ID" value="KAG5581869.1"/>
    <property type="molecule type" value="Genomic_DNA"/>
</dbReference>
<evidence type="ECO:0000313" key="3">
    <source>
        <dbReference type="EMBL" id="KAG5581869.1"/>
    </source>
</evidence>
<sequence>MRSLSRYSRYPHLLLLSLAATTAALSPSPCEPARAVKKVASSSTREQQQLQPITTSVRASSDFDELQVK</sequence>
<feature type="region of interest" description="Disordered" evidence="1">
    <location>
        <begin position="36"/>
        <end position="69"/>
    </location>
</feature>
<feature type="compositionally biased region" description="Polar residues" evidence="1">
    <location>
        <begin position="40"/>
        <end position="59"/>
    </location>
</feature>
<evidence type="ECO:0000256" key="1">
    <source>
        <dbReference type="SAM" id="MobiDB-lite"/>
    </source>
</evidence>
<proteinExistence type="predicted"/>
<organism evidence="3 4">
    <name type="scientific">Solanum commersonii</name>
    <name type="common">Commerson's wild potato</name>
    <name type="synonym">Commerson's nightshade</name>
    <dbReference type="NCBI Taxonomy" id="4109"/>
    <lineage>
        <taxon>Eukaryota</taxon>
        <taxon>Viridiplantae</taxon>
        <taxon>Streptophyta</taxon>
        <taxon>Embryophyta</taxon>
        <taxon>Tracheophyta</taxon>
        <taxon>Spermatophyta</taxon>
        <taxon>Magnoliopsida</taxon>
        <taxon>eudicotyledons</taxon>
        <taxon>Gunneridae</taxon>
        <taxon>Pentapetalae</taxon>
        <taxon>asterids</taxon>
        <taxon>lamiids</taxon>
        <taxon>Solanales</taxon>
        <taxon>Solanaceae</taxon>
        <taxon>Solanoideae</taxon>
        <taxon>Solaneae</taxon>
        <taxon>Solanum</taxon>
    </lineage>
</organism>
<gene>
    <name evidence="3" type="ORF">H5410_052496</name>
</gene>
<feature type="chain" id="PRO_5039888944" description="Secreted protein" evidence="2">
    <location>
        <begin position="25"/>
        <end position="69"/>
    </location>
</feature>
<reference evidence="3 4" key="1">
    <citation type="submission" date="2020-09" db="EMBL/GenBank/DDBJ databases">
        <title>De no assembly of potato wild relative species, Solanum commersonii.</title>
        <authorList>
            <person name="Cho K."/>
        </authorList>
    </citation>
    <scope>NUCLEOTIDE SEQUENCE [LARGE SCALE GENOMIC DNA]</scope>
    <source>
        <strain evidence="3">LZ3.2</strain>
        <tissue evidence="3">Leaf</tissue>
    </source>
</reference>
<name>A0A9J5X370_SOLCO</name>
<evidence type="ECO:0000313" key="4">
    <source>
        <dbReference type="Proteomes" id="UP000824120"/>
    </source>
</evidence>
<accession>A0A9J5X370</accession>
<evidence type="ECO:0000256" key="2">
    <source>
        <dbReference type="SAM" id="SignalP"/>
    </source>
</evidence>
<keyword evidence="4" id="KW-1185">Reference proteome</keyword>
<protein>
    <recommendedName>
        <fullName evidence="5">Secreted protein</fullName>
    </recommendedName>
</protein>
<evidence type="ECO:0008006" key="5">
    <source>
        <dbReference type="Google" id="ProtNLM"/>
    </source>
</evidence>
<comment type="caution">
    <text evidence="3">The sequence shown here is derived from an EMBL/GenBank/DDBJ whole genome shotgun (WGS) entry which is preliminary data.</text>
</comment>